<dbReference type="InterPro" id="IPR032675">
    <property type="entry name" value="LRR_dom_sf"/>
</dbReference>
<dbReference type="EMBL" id="JAWXYG010000003">
    <property type="protein sequence ID" value="KAK4278254.1"/>
    <property type="molecule type" value="Genomic_DNA"/>
</dbReference>
<dbReference type="Proteomes" id="UP001293593">
    <property type="component" value="Unassembled WGS sequence"/>
</dbReference>
<name>A0AAE1TBL0_9FABA</name>
<keyword evidence="4" id="KW-0520">NAD</keyword>
<dbReference type="SUPFAM" id="SSF46785">
    <property type="entry name" value="Winged helix' DNA-binding domain"/>
    <property type="match status" value="1"/>
</dbReference>
<dbReference type="SUPFAM" id="SSF52200">
    <property type="entry name" value="Toll/Interleukin receptor TIR domain"/>
    <property type="match status" value="1"/>
</dbReference>
<keyword evidence="2" id="KW-0677">Repeat</keyword>
<proteinExistence type="predicted"/>
<protein>
    <recommendedName>
        <fullName evidence="5">TIR domain-containing protein</fullName>
    </recommendedName>
</protein>
<organism evidence="6 7">
    <name type="scientific">Acacia crassicarpa</name>
    <name type="common">northern wattle</name>
    <dbReference type="NCBI Taxonomy" id="499986"/>
    <lineage>
        <taxon>Eukaryota</taxon>
        <taxon>Viridiplantae</taxon>
        <taxon>Streptophyta</taxon>
        <taxon>Embryophyta</taxon>
        <taxon>Tracheophyta</taxon>
        <taxon>Spermatophyta</taxon>
        <taxon>Magnoliopsida</taxon>
        <taxon>eudicotyledons</taxon>
        <taxon>Gunneridae</taxon>
        <taxon>Pentapetalae</taxon>
        <taxon>rosids</taxon>
        <taxon>fabids</taxon>
        <taxon>Fabales</taxon>
        <taxon>Fabaceae</taxon>
        <taxon>Caesalpinioideae</taxon>
        <taxon>mimosoid clade</taxon>
        <taxon>Acacieae</taxon>
        <taxon>Acacia</taxon>
    </lineage>
</organism>
<dbReference type="GO" id="GO:0006952">
    <property type="term" value="P:defense response"/>
    <property type="evidence" value="ECO:0007669"/>
    <property type="project" value="UniProtKB-KW"/>
</dbReference>
<dbReference type="SUPFAM" id="SSF52058">
    <property type="entry name" value="L domain-like"/>
    <property type="match status" value="1"/>
</dbReference>
<dbReference type="SMART" id="SM00255">
    <property type="entry name" value="TIR"/>
    <property type="match status" value="1"/>
</dbReference>
<dbReference type="Gene3D" id="3.40.50.10140">
    <property type="entry name" value="Toll/interleukin-1 receptor homology (TIR) domain"/>
    <property type="match status" value="1"/>
</dbReference>
<dbReference type="InterPro" id="IPR011713">
    <property type="entry name" value="Leu-rich_rpt_3"/>
</dbReference>
<dbReference type="InterPro" id="IPR058192">
    <property type="entry name" value="WHD_ROQ1-like"/>
</dbReference>
<dbReference type="FunFam" id="3.40.50.10140:FF:000007">
    <property type="entry name" value="Disease resistance protein (TIR-NBS-LRR class)"/>
    <property type="match status" value="1"/>
</dbReference>
<accession>A0AAE1TBL0</accession>
<dbReference type="Pfam" id="PF23282">
    <property type="entry name" value="WHD_ROQ1"/>
    <property type="match status" value="1"/>
</dbReference>
<evidence type="ECO:0000256" key="3">
    <source>
        <dbReference type="ARBA" id="ARBA00022821"/>
    </source>
</evidence>
<dbReference type="SUPFAM" id="SSF52540">
    <property type="entry name" value="P-loop containing nucleoside triphosphate hydrolases"/>
    <property type="match status" value="1"/>
</dbReference>
<evidence type="ECO:0000256" key="4">
    <source>
        <dbReference type="ARBA" id="ARBA00023027"/>
    </source>
</evidence>
<dbReference type="PANTHER" id="PTHR11017">
    <property type="entry name" value="LEUCINE-RICH REPEAT-CONTAINING PROTEIN"/>
    <property type="match status" value="1"/>
</dbReference>
<reference evidence="6" key="1">
    <citation type="submission" date="2023-10" db="EMBL/GenBank/DDBJ databases">
        <title>Chromosome-level genome of the transformable northern wattle, Acacia crassicarpa.</title>
        <authorList>
            <person name="Massaro I."/>
            <person name="Sinha N.R."/>
            <person name="Poethig S."/>
            <person name="Leichty A.R."/>
        </authorList>
    </citation>
    <scope>NUCLEOTIDE SEQUENCE</scope>
    <source>
        <strain evidence="6">Acra3RX</strain>
        <tissue evidence="6">Leaf</tissue>
    </source>
</reference>
<dbReference type="InterPro" id="IPR042197">
    <property type="entry name" value="Apaf_helical"/>
</dbReference>
<dbReference type="Gene3D" id="3.40.50.300">
    <property type="entry name" value="P-loop containing nucleotide triphosphate hydrolases"/>
    <property type="match status" value="1"/>
</dbReference>
<dbReference type="Gene3D" id="1.10.8.430">
    <property type="entry name" value="Helical domain of apoptotic protease-activating factors"/>
    <property type="match status" value="1"/>
</dbReference>
<dbReference type="GO" id="GO:0007165">
    <property type="term" value="P:signal transduction"/>
    <property type="evidence" value="ECO:0007669"/>
    <property type="project" value="InterPro"/>
</dbReference>
<dbReference type="InterPro" id="IPR036390">
    <property type="entry name" value="WH_DNA-bd_sf"/>
</dbReference>
<evidence type="ECO:0000256" key="1">
    <source>
        <dbReference type="ARBA" id="ARBA00022614"/>
    </source>
</evidence>
<dbReference type="InterPro" id="IPR002182">
    <property type="entry name" value="NB-ARC"/>
</dbReference>
<dbReference type="InterPro" id="IPR035897">
    <property type="entry name" value="Toll_tir_struct_dom_sf"/>
</dbReference>
<dbReference type="InterPro" id="IPR027417">
    <property type="entry name" value="P-loop_NTPase"/>
</dbReference>
<comment type="caution">
    <text evidence="6">The sequence shown here is derived from an EMBL/GenBank/DDBJ whole genome shotgun (WGS) entry which is preliminary data.</text>
</comment>
<keyword evidence="1" id="KW-0433">Leucine-rich repeat</keyword>
<dbReference type="PRINTS" id="PR00364">
    <property type="entry name" value="DISEASERSIST"/>
</dbReference>
<dbReference type="PROSITE" id="PS50104">
    <property type="entry name" value="TIR"/>
    <property type="match status" value="1"/>
</dbReference>
<keyword evidence="3" id="KW-0611">Plant defense</keyword>
<dbReference type="Gene3D" id="3.80.10.10">
    <property type="entry name" value="Ribonuclease Inhibitor"/>
    <property type="match status" value="2"/>
</dbReference>
<dbReference type="InterPro" id="IPR000157">
    <property type="entry name" value="TIR_dom"/>
</dbReference>
<keyword evidence="7" id="KW-1185">Reference proteome</keyword>
<gene>
    <name evidence="6" type="ORF">QN277_016122</name>
</gene>
<dbReference type="InterPro" id="IPR044974">
    <property type="entry name" value="Disease_R_plants"/>
</dbReference>
<dbReference type="Pfam" id="PF01582">
    <property type="entry name" value="TIR"/>
    <property type="match status" value="1"/>
</dbReference>
<evidence type="ECO:0000313" key="6">
    <source>
        <dbReference type="EMBL" id="KAK4278254.1"/>
    </source>
</evidence>
<feature type="domain" description="TIR" evidence="5">
    <location>
        <begin position="15"/>
        <end position="180"/>
    </location>
</feature>
<evidence type="ECO:0000313" key="7">
    <source>
        <dbReference type="Proteomes" id="UP001293593"/>
    </source>
</evidence>
<evidence type="ECO:0000259" key="5">
    <source>
        <dbReference type="PROSITE" id="PS50104"/>
    </source>
</evidence>
<dbReference type="GO" id="GO:0043531">
    <property type="term" value="F:ADP binding"/>
    <property type="evidence" value="ECO:0007669"/>
    <property type="project" value="InterPro"/>
</dbReference>
<dbReference type="Pfam" id="PF07725">
    <property type="entry name" value="LRR_3"/>
    <property type="match status" value="1"/>
</dbReference>
<dbReference type="AlphaFoldDB" id="A0AAE1TBL0"/>
<dbReference type="PANTHER" id="PTHR11017:SF512">
    <property type="entry name" value="ADP-RIBOSYL CYCLASE_CYCLIC ADP-RIBOSE HYDROLASE"/>
    <property type="match status" value="1"/>
</dbReference>
<sequence length="1117" mass="128086">MASSSSANSSSQSPKKYDVFISFRGEDTRFNFTSHLHDALRRNQLDTYIDYRLEKGDEVWPSLERAIEDSTLFLVIFSENYASSTWCLKELTKIFDCSKNQDHLIIPVFYRVDPSHVRKQSGSYQKAFEEHENKGINTHQLQIWRGALTHAANLAGWSCSLDRNEAELIKEIMKCVVTKLGPKYQSEDYLKGLIGIHKRMAYVEFLLDNGSNNVQYIAIWGMGGIGKTTLAKALFHKLRFDYEGFCFLANVREESKKYGIDSLREKLILKLLRERESPIGMLDAIYPYAMRRLGRKKVFIVLDDVDDVEQLKILAKRHEFGSGSKILITTRDKQVLGNEVDDIYVLEGLNDDEAFDLFSINAFGNGYVDPKIRELAVKVTQYATANPLALKVLGSLLHGKNQVAWESQLNKLQKLPCPKINDILKMSLEGLDYEEKNIFLDIACFFSYSYVEDVIKLLDACGYSTIIGLKSLEDKALLETHDGRIHIHHLIIEMARQTIREESLNDPKRRSRLWNSNEISEILKENMGSETIEGINLNLSEVEDICLSPQAFCSLPNLKFLDFHTNFNVHKVGNKLQFPCGMEFLPNKLRLLRWEEYPLKSLPATFKPEHLVEIRMRNSNLTKFWDGVQNLVNLSNIDLSGSKDLIELPDFSKAIHLAEVHLNHCLELQSVHPSILSLDSLRRLSLYHCKALTSLTSNTHLKSLIDLDLEGCSRLNKFSMTSENCEFKLNLSSTPINDELCSSSGCLSKLDSLFLDECESVKSLPYKLIDLRNLRRLHAKRCNKLVPNLHSIFDEVCALEVLRLENCSELFELPDNISLLSSLRELRLKETNIETLPSSIKLLSSLQHLDLKGCERLRFLPKLPPSISYMITTNCLSLGTLDFLLTNEGEEVKHIYEDLTHFDFLNCMKLDQQSIKSAMAKVVLGIHKGIYGTVYMHYPGKIVPKWFMYRTTQNYITIDLSSIPQPWDGTFIFYVAFSKSTPDTKIYPIWFIDGEFACLAEYSSDTDDFTLSDHVFLWNDRNSFREVQTKIEEKKRDAQTSTYHPLLEIAFRVKVSIFSIRYNGKETGEIIECGVCPTSALEYQNYIQQIQLPLQPNPKSIAMEAASRKRKYHSLLR</sequence>
<evidence type="ECO:0000256" key="2">
    <source>
        <dbReference type="ARBA" id="ARBA00022737"/>
    </source>
</evidence>
<dbReference type="Pfam" id="PF00931">
    <property type="entry name" value="NB-ARC"/>
    <property type="match status" value="1"/>
</dbReference>